<proteinExistence type="predicted"/>
<evidence type="ECO:0000259" key="9">
    <source>
        <dbReference type="PROSITE" id="PS51695"/>
    </source>
</evidence>
<dbReference type="AlphaFoldDB" id="A0A0D2W0X2"/>
<dbReference type="CDD" id="cd04056">
    <property type="entry name" value="Peptidases_S53"/>
    <property type="match status" value="1"/>
</dbReference>
<dbReference type="RefSeq" id="XP_004342578.2">
    <property type="nucleotide sequence ID" value="XM_004342529.2"/>
</dbReference>
<feature type="binding site" evidence="7">
    <location>
        <position position="566"/>
    </location>
    <ligand>
        <name>Ca(2+)</name>
        <dbReference type="ChEBI" id="CHEBI:29108"/>
    </ligand>
</feature>
<dbReference type="SUPFAM" id="SSF54897">
    <property type="entry name" value="Protease propeptides/inhibitors"/>
    <property type="match status" value="1"/>
</dbReference>
<keyword evidence="3 7" id="KW-0378">Hydrolase</keyword>
<dbReference type="OrthoDB" id="2919105at2759"/>
<dbReference type="SMART" id="SM00944">
    <property type="entry name" value="Pro-kuma_activ"/>
    <property type="match status" value="1"/>
</dbReference>
<protein>
    <submittedName>
        <fullName evidence="10">Growth-inhibiting protein 1</fullName>
    </submittedName>
</protein>
<dbReference type="PhylomeDB" id="A0A0D2W0X2"/>
<dbReference type="InterPro" id="IPR050819">
    <property type="entry name" value="Tripeptidyl-peptidase_I"/>
</dbReference>
<dbReference type="PROSITE" id="PS51695">
    <property type="entry name" value="SEDOLISIN"/>
    <property type="match status" value="1"/>
</dbReference>
<dbReference type="InterPro" id="IPR036852">
    <property type="entry name" value="Peptidase_S8/S53_dom_sf"/>
</dbReference>
<evidence type="ECO:0000256" key="6">
    <source>
        <dbReference type="ARBA" id="ARBA00023145"/>
    </source>
</evidence>
<feature type="active site" description="Charge relay system" evidence="7">
    <location>
        <position position="312"/>
    </location>
</feature>
<reference evidence="11" key="1">
    <citation type="submission" date="2011-02" db="EMBL/GenBank/DDBJ databases">
        <title>The Genome Sequence of Capsaspora owczarzaki ATCC 30864.</title>
        <authorList>
            <person name="Russ C."/>
            <person name="Cuomo C."/>
            <person name="Burger G."/>
            <person name="Gray M.W."/>
            <person name="Holland P.W.H."/>
            <person name="King N."/>
            <person name="Lang F.B.F."/>
            <person name="Roger A.J."/>
            <person name="Ruiz-Trillo I."/>
            <person name="Young S.K."/>
            <person name="Zeng Q."/>
            <person name="Gargeya S."/>
            <person name="Alvarado L."/>
            <person name="Berlin A."/>
            <person name="Chapman S.B."/>
            <person name="Chen Z."/>
            <person name="Freedman E."/>
            <person name="Gellesch M."/>
            <person name="Goldberg J."/>
            <person name="Griggs A."/>
            <person name="Gujja S."/>
            <person name="Heilman E."/>
            <person name="Heiman D."/>
            <person name="Howarth C."/>
            <person name="Mehta T."/>
            <person name="Neiman D."/>
            <person name="Pearson M."/>
            <person name="Roberts A."/>
            <person name="Saif S."/>
            <person name="Shea T."/>
            <person name="Shenoy N."/>
            <person name="Sisk P."/>
            <person name="Stolte C."/>
            <person name="Sykes S."/>
            <person name="White J."/>
            <person name="Yandava C."/>
            <person name="Haas B."/>
            <person name="Nusbaum C."/>
            <person name="Birren B."/>
        </authorList>
    </citation>
    <scope>NUCLEOTIDE SEQUENCE</scope>
    <source>
        <strain evidence="11">ATCC 30864</strain>
    </source>
</reference>
<name>A0A0D2W0X2_CAPO3</name>
<accession>A0A0D2W0X2</accession>
<evidence type="ECO:0000256" key="2">
    <source>
        <dbReference type="ARBA" id="ARBA00022723"/>
    </source>
</evidence>
<evidence type="ECO:0000256" key="8">
    <source>
        <dbReference type="SAM" id="SignalP"/>
    </source>
</evidence>
<dbReference type="PANTHER" id="PTHR14218">
    <property type="entry name" value="PROTEASE S8 TRIPEPTIDYL PEPTIDASE I CLN2"/>
    <property type="match status" value="1"/>
</dbReference>
<dbReference type="CDD" id="cd11377">
    <property type="entry name" value="Pro-peptidase_S53"/>
    <property type="match status" value="1"/>
</dbReference>
<organism evidence="10 11">
    <name type="scientific">Capsaspora owczarzaki (strain ATCC 30864)</name>
    <dbReference type="NCBI Taxonomy" id="595528"/>
    <lineage>
        <taxon>Eukaryota</taxon>
        <taxon>Filasterea</taxon>
        <taxon>Capsaspora</taxon>
    </lineage>
</organism>
<feature type="binding site" evidence="7">
    <location>
        <position position="568"/>
    </location>
    <ligand>
        <name>Ca(2+)</name>
        <dbReference type="ChEBI" id="CHEBI:29108"/>
    </ligand>
</feature>
<dbReference type="EMBL" id="KE346376">
    <property type="protein sequence ID" value="KJE97902.1"/>
    <property type="molecule type" value="Genomic_DNA"/>
</dbReference>
<evidence type="ECO:0000313" key="10">
    <source>
        <dbReference type="EMBL" id="KJE97902.1"/>
    </source>
</evidence>
<dbReference type="Pfam" id="PF00082">
    <property type="entry name" value="Peptidase_S8"/>
    <property type="match status" value="1"/>
</dbReference>
<feature type="binding site" evidence="7">
    <location>
        <position position="547"/>
    </location>
    <ligand>
        <name>Ca(2+)</name>
        <dbReference type="ChEBI" id="CHEBI:29108"/>
    </ligand>
</feature>
<keyword evidence="1 7" id="KW-0645">Protease</keyword>
<dbReference type="eggNOG" id="ENOG502QR6D">
    <property type="taxonomic scope" value="Eukaryota"/>
</dbReference>
<dbReference type="InterPro" id="IPR023828">
    <property type="entry name" value="Peptidase_S8_Ser-AS"/>
</dbReference>
<dbReference type="InterPro" id="IPR030400">
    <property type="entry name" value="Sedolisin_dom"/>
</dbReference>
<evidence type="ECO:0000256" key="7">
    <source>
        <dbReference type="PROSITE-ProRule" id="PRU01032"/>
    </source>
</evidence>
<dbReference type="GO" id="GO:0008240">
    <property type="term" value="F:tripeptidyl-peptidase activity"/>
    <property type="evidence" value="ECO:0007669"/>
    <property type="project" value="TreeGrafter"/>
</dbReference>
<keyword evidence="2 7" id="KW-0479">Metal-binding</keyword>
<feature type="chain" id="PRO_5002266187" evidence="8">
    <location>
        <begin position="30"/>
        <end position="588"/>
    </location>
</feature>
<comment type="cofactor">
    <cofactor evidence="7">
        <name>Ca(2+)</name>
        <dbReference type="ChEBI" id="CHEBI:29108"/>
    </cofactor>
    <text evidence="7">Binds 1 Ca(2+) ion per subunit.</text>
</comment>
<dbReference type="GO" id="GO:0006508">
    <property type="term" value="P:proteolysis"/>
    <property type="evidence" value="ECO:0007669"/>
    <property type="project" value="UniProtKB-KW"/>
</dbReference>
<keyword evidence="6" id="KW-0865">Zymogen</keyword>
<dbReference type="PROSITE" id="PS00138">
    <property type="entry name" value="SUBTILASE_SER"/>
    <property type="match status" value="1"/>
</dbReference>
<keyword evidence="11" id="KW-1185">Reference proteome</keyword>
<feature type="domain" description="Peptidase S53" evidence="9">
    <location>
        <begin position="240"/>
        <end position="588"/>
    </location>
</feature>
<dbReference type="GO" id="GO:0004252">
    <property type="term" value="F:serine-type endopeptidase activity"/>
    <property type="evidence" value="ECO:0007669"/>
    <property type="project" value="UniProtKB-UniRule"/>
</dbReference>
<dbReference type="Pfam" id="PF09286">
    <property type="entry name" value="Pro-kuma_activ"/>
    <property type="match status" value="1"/>
</dbReference>
<dbReference type="PANTHER" id="PTHR14218:SF15">
    <property type="entry name" value="TRIPEPTIDYL-PEPTIDASE 1"/>
    <property type="match status" value="1"/>
</dbReference>
<dbReference type="InterPro" id="IPR000209">
    <property type="entry name" value="Peptidase_S8/S53_dom"/>
</dbReference>
<feature type="signal peptide" evidence="8">
    <location>
        <begin position="1"/>
        <end position="29"/>
    </location>
</feature>
<keyword evidence="8" id="KW-0732">Signal</keyword>
<evidence type="ECO:0000256" key="3">
    <source>
        <dbReference type="ARBA" id="ARBA00022801"/>
    </source>
</evidence>
<dbReference type="Proteomes" id="UP000008743">
    <property type="component" value="Unassembled WGS sequence"/>
</dbReference>
<gene>
    <name evidence="10" type="ORF">CAOG_007977</name>
</gene>
<dbReference type="InterPro" id="IPR015366">
    <property type="entry name" value="S53_propep"/>
</dbReference>
<feature type="binding site" evidence="7">
    <location>
        <position position="548"/>
    </location>
    <ligand>
        <name>Ca(2+)</name>
        <dbReference type="ChEBI" id="CHEBI:29108"/>
    </ligand>
</feature>
<evidence type="ECO:0000313" key="11">
    <source>
        <dbReference type="Proteomes" id="UP000008743"/>
    </source>
</evidence>
<evidence type="ECO:0000256" key="5">
    <source>
        <dbReference type="ARBA" id="ARBA00022837"/>
    </source>
</evidence>
<keyword evidence="5 7" id="KW-0106">Calcium</keyword>
<dbReference type="Gene3D" id="3.40.50.200">
    <property type="entry name" value="Peptidase S8/S53 domain"/>
    <property type="match status" value="1"/>
</dbReference>
<evidence type="ECO:0000256" key="1">
    <source>
        <dbReference type="ARBA" id="ARBA00022670"/>
    </source>
</evidence>
<dbReference type="MEROPS" id="S53.003"/>
<dbReference type="STRING" id="595528.A0A0D2W0X2"/>
<dbReference type="SUPFAM" id="SSF52743">
    <property type="entry name" value="Subtilisin-like"/>
    <property type="match status" value="1"/>
</dbReference>
<dbReference type="GO" id="GO:0046872">
    <property type="term" value="F:metal ion binding"/>
    <property type="evidence" value="ECO:0007669"/>
    <property type="project" value="UniProtKB-UniRule"/>
</dbReference>
<dbReference type="InParanoid" id="A0A0D2W0X2"/>
<feature type="active site" description="Charge relay system" evidence="7">
    <location>
        <position position="308"/>
    </location>
</feature>
<keyword evidence="4 7" id="KW-0720">Serine protease</keyword>
<feature type="active site" description="Charge relay system" evidence="7">
    <location>
        <position position="502"/>
    </location>
</feature>
<sequence length="588" mass="62566">MALQQRSFAAFAAVAALLALSIAVLSAHARPVAHSGAGGSGARHVKSEAAAGWSRIAAVDLASHSLVPADQNSLDRRAVEFDFASNAFISVIFAIKQRNTDALASKLKAVSDPASEDYGKYMTVEEMAKFVDGEPDAVNNVVTSLILRNVAYRMPAANNYVIVDKMPLAVASELFMCNFHLFESEKGNRIIKTLEYTLDSDIADAVDFVLGLDNFPSTSARKTVISSARRAATSDDAPLTVSPSSINIAYNLSNYMATNPATTQAVASFLSQYFTPSDLSTFQSRYSVPLNPIRQIVGGNDPSNPGMEATLDVEYITATGRNVTTWFVFESSLVNEGQEDFLKYLIGQLNTTNTPLVHSISYGDIADTIPEDYKARVSIEFQKFGVIGRTIAIAAGDNGVRCENNVFSPEWPTSDPNVLSIGGTIASGNTEHVWADGGGGFSNTFARPSYQSDAVAKYLSSGVAPATSFFNSSSRAYPDIAAFAMGFEVFFDGAPATVGGTSAATPTWAGILSLLNDVRLNKGLPSLGFFNPLLYQLATQHPEAFHDITVGSNPFGSCPGFQATTGWDPASGWGTPNFGVLAALLSTK</sequence>
<evidence type="ECO:0000256" key="4">
    <source>
        <dbReference type="ARBA" id="ARBA00022825"/>
    </source>
</evidence>